<evidence type="ECO:0000256" key="5">
    <source>
        <dbReference type="PIRSR" id="PIRSR004692-3"/>
    </source>
</evidence>
<dbReference type="InterPro" id="IPR046348">
    <property type="entry name" value="SIS_dom_sf"/>
</dbReference>
<organism evidence="9 10">
    <name type="scientific">Paraglomus occultum</name>
    <dbReference type="NCBI Taxonomy" id="144539"/>
    <lineage>
        <taxon>Eukaryota</taxon>
        <taxon>Fungi</taxon>
        <taxon>Fungi incertae sedis</taxon>
        <taxon>Mucoromycota</taxon>
        <taxon>Glomeromycotina</taxon>
        <taxon>Glomeromycetes</taxon>
        <taxon>Paraglomerales</taxon>
        <taxon>Paraglomeraceae</taxon>
        <taxon>Paraglomus</taxon>
    </lineage>
</organism>
<feature type="site" description="Catalytically relevant" evidence="5">
    <location>
        <position position="68"/>
    </location>
</feature>
<dbReference type="CDD" id="cd05014">
    <property type="entry name" value="SIS_Kpsf"/>
    <property type="match status" value="1"/>
</dbReference>
<dbReference type="Gene3D" id="3.10.580.10">
    <property type="entry name" value="CBS-domain"/>
    <property type="match status" value="1"/>
</dbReference>
<gene>
    <name evidence="9" type="ORF">POCULU_LOCUS779</name>
</gene>
<comment type="similarity">
    <text evidence="1 4">Belongs to the SIS family. GutQ/KpsF subfamily.</text>
</comment>
<feature type="site" description="Catalytically relevant" evidence="5">
    <location>
        <position position="161"/>
    </location>
</feature>
<keyword evidence="10" id="KW-1185">Reference proteome</keyword>
<proteinExistence type="inferred from homology"/>
<dbReference type="InterPro" id="IPR035474">
    <property type="entry name" value="SIS_Kpsf"/>
</dbReference>
<dbReference type="PROSITE" id="PS51371">
    <property type="entry name" value="CBS"/>
    <property type="match status" value="2"/>
</dbReference>
<accession>A0A9N8YZ98</accession>
<dbReference type="GO" id="GO:0016853">
    <property type="term" value="F:isomerase activity"/>
    <property type="evidence" value="ECO:0007669"/>
    <property type="project" value="InterPro"/>
</dbReference>
<evidence type="ECO:0000259" key="8">
    <source>
        <dbReference type="PROSITE" id="PS51464"/>
    </source>
</evidence>
<dbReference type="GO" id="GO:0097367">
    <property type="term" value="F:carbohydrate derivative binding"/>
    <property type="evidence" value="ECO:0007669"/>
    <property type="project" value="InterPro"/>
</dbReference>
<dbReference type="InterPro" id="IPR004800">
    <property type="entry name" value="KdsD/KpsF-type"/>
</dbReference>
<dbReference type="InterPro" id="IPR000644">
    <property type="entry name" value="CBS_dom"/>
</dbReference>
<evidence type="ECO:0000259" key="7">
    <source>
        <dbReference type="PROSITE" id="PS51371"/>
    </source>
</evidence>
<dbReference type="GO" id="GO:0005975">
    <property type="term" value="P:carbohydrate metabolic process"/>
    <property type="evidence" value="ECO:0007669"/>
    <property type="project" value="InterPro"/>
</dbReference>
<comment type="caution">
    <text evidence="9">The sequence shown here is derived from an EMBL/GenBank/DDBJ whole genome shotgun (WGS) entry which is preliminary data.</text>
</comment>
<dbReference type="SUPFAM" id="SSF53697">
    <property type="entry name" value="SIS domain"/>
    <property type="match status" value="1"/>
</dbReference>
<feature type="domain" description="CBS" evidence="7">
    <location>
        <begin position="288"/>
        <end position="340"/>
    </location>
</feature>
<dbReference type="Gene3D" id="3.40.50.10490">
    <property type="entry name" value="Glucose-6-phosphate isomerase like protein, domain 1"/>
    <property type="match status" value="1"/>
</dbReference>
<dbReference type="Pfam" id="PF01380">
    <property type="entry name" value="SIS"/>
    <property type="match status" value="1"/>
</dbReference>
<feature type="domain" description="CBS" evidence="7">
    <location>
        <begin position="219"/>
        <end position="282"/>
    </location>
</feature>
<name>A0A9N8YZ98_9GLOM</name>
<evidence type="ECO:0000256" key="6">
    <source>
        <dbReference type="PROSITE-ProRule" id="PRU00703"/>
    </source>
</evidence>
<evidence type="ECO:0000256" key="1">
    <source>
        <dbReference type="ARBA" id="ARBA00008165"/>
    </source>
</evidence>
<reference evidence="9" key="1">
    <citation type="submission" date="2021-06" db="EMBL/GenBank/DDBJ databases">
        <authorList>
            <person name="Kallberg Y."/>
            <person name="Tangrot J."/>
            <person name="Rosling A."/>
        </authorList>
    </citation>
    <scope>NUCLEOTIDE SEQUENCE</scope>
    <source>
        <strain evidence="9">IA702</strain>
    </source>
</reference>
<evidence type="ECO:0000256" key="2">
    <source>
        <dbReference type="ARBA" id="ARBA00022737"/>
    </source>
</evidence>
<dbReference type="Proteomes" id="UP000789572">
    <property type="component" value="Unassembled WGS sequence"/>
</dbReference>
<dbReference type="InterPro" id="IPR046342">
    <property type="entry name" value="CBS_dom_sf"/>
</dbReference>
<dbReference type="PROSITE" id="PS51464">
    <property type="entry name" value="SIS"/>
    <property type="match status" value="1"/>
</dbReference>
<dbReference type="InterPro" id="IPR001347">
    <property type="entry name" value="SIS_dom"/>
</dbReference>
<dbReference type="SMART" id="SM00116">
    <property type="entry name" value="CBS"/>
    <property type="match status" value="2"/>
</dbReference>
<evidence type="ECO:0000313" key="9">
    <source>
        <dbReference type="EMBL" id="CAG8465555.1"/>
    </source>
</evidence>
<dbReference type="PANTHER" id="PTHR38418:SF2">
    <property type="entry name" value="SUGAR ISOMERASE, KPSF_GUTQ (AFU_ORTHOLOGUE AFUA_6G08860)"/>
    <property type="match status" value="1"/>
</dbReference>
<evidence type="ECO:0000256" key="4">
    <source>
        <dbReference type="PIRNR" id="PIRNR004692"/>
    </source>
</evidence>
<dbReference type="GO" id="GO:1901135">
    <property type="term" value="P:carbohydrate derivative metabolic process"/>
    <property type="evidence" value="ECO:0007669"/>
    <property type="project" value="InterPro"/>
</dbReference>
<evidence type="ECO:0000313" key="10">
    <source>
        <dbReference type="Proteomes" id="UP000789572"/>
    </source>
</evidence>
<dbReference type="EMBL" id="CAJVPJ010000046">
    <property type="protein sequence ID" value="CAG8465555.1"/>
    <property type="molecule type" value="Genomic_DNA"/>
</dbReference>
<dbReference type="OrthoDB" id="1872003at2759"/>
<dbReference type="NCBIfam" id="TIGR00393">
    <property type="entry name" value="kpsF"/>
    <property type="match status" value="1"/>
</dbReference>
<dbReference type="PANTHER" id="PTHR38418">
    <property type="entry name" value="SUGAR ISOMERASE, KPSF/GUTQ (AFU_ORTHOLOGUE AFUA_6G08860)"/>
    <property type="match status" value="1"/>
</dbReference>
<protein>
    <submittedName>
        <fullName evidence="9">11089_t:CDS:1</fullName>
    </submittedName>
</protein>
<dbReference type="PIRSF" id="PIRSF004692">
    <property type="entry name" value="KdsD_KpsF"/>
    <property type="match status" value="1"/>
</dbReference>
<dbReference type="Pfam" id="PF00571">
    <property type="entry name" value="CBS"/>
    <property type="match status" value="2"/>
</dbReference>
<sequence length="340" mass="37236">MPSTPTPTMTSDEIIQEASRILLQESNALADCAERLRHENKDQFHQAIYRLFQTLDRGGKIVVTGVGKSGKIGEKIVATLQSTGSCAVFLHPVEGLHGDLGVIQANDTVIAISYSGNTEEVLRLMPSLRKRNVSVIALCGNKNSRLVKESDIWLDGHVKSEACQYIPAPTTSTTLALALGDAVAITLMELRGFTPQSFALNHPGGSLGRRLLLKVKDIMYHISDVLTVFMSTKMDRVVAEMMDYKCNSVALVIDDSGHSVVGVITSGDIRRAIALRGQFFELNANDVMSRNPVTCFVDDLANEAKRLMEESDYSISTLPVVDKNNKVKGLLTFKQLEELI</sequence>
<dbReference type="AlphaFoldDB" id="A0A9N8YZ98"/>
<evidence type="ECO:0000256" key="3">
    <source>
        <dbReference type="ARBA" id="ARBA00023122"/>
    </source>
</evidence>
<keyword evidence="2" id="KW-0677">Repeat</keyword>
<feature type="site" description="Catalytically relevant" evidence="5">
    <location>
        <position position="120"/>
    </location>
</feature>
<keyword evidence="3 6" id="KW-0129">CBS domain</keyword>
<feature type="site" description="Catalytically relevant" evidence="5">
    <location>
        <position position="202"/>
    </location>
</feature>
<feature type="domain" description="SIS" evidence="8">
    <location>
        <begin position="51"/>
        <end position="193"/>
    </location>
</feature>